<name>A0A1X7TAD6_AMPQE</name>
<evidence type="ECO:0000313" key="1">
    <source>
        <dbReference type="EnsemblMetazoa" id="Aqu2.1.11397_001"/>
    </source>
</evidence>
<organism evidence="1">
    <name type="scientific">Amphimedon queenslandica</name>
    <name type="common">Sponge</name>
    <dbReference type="NCBI Taxonomy" id="400682"/>
    <lineage>
        <taxon>Eukaryota</taxon>
        <taxon>Metazoa</taxon>
        <taxon>Porifera</taxon>
        <taxon>Demospongiae</taxon>
        <taxon>Heteroscleromorpha</taxon>
        <taxon>Haplosclerida</taxon>
        <taxon>Niphatidae</taxon>
        <taxon>Amphimedon</taxon>
    </lineage>
</organism>
<reference evidence="1" key="1">
    <citation type="submission" date="2017-05" db="UniProtKB">
        <authorList>
            <consortium name="EnsemblMetazoa"/>
        </authorList>
    </citation>
    <scope>IDENTIFICATION</scope>
</reference>
<accession>A0A1X7TAD6</accession>
<dbReference type="AlphaFoldDB" id="A0A1X7TAD6"/>
<dbReference type="OrthoDB" id="2686689at2759"/>
<protein>
    <submittedName>
        <fullName evidence="1">Uncharacterized protein</fullName>
    </submittedName>
</protein>
<proteinExistence type="predicted"/>
<dbReference type="InParanoid" id="A0A1X7TAD6"/>
<dbReference type="EnsemblMetazoa" id="Aqu2.1.11397_001">
    <property type="protein sequence ID" value="Aqu2.1.11397_001"/>
    <property type="gene ID" value="Aqu2.1.11397"/>
</dbReference>
<sequence>MAGLQWPHCLEWCKRHLAVLEASMSEYPLSPDSWESLKIRLEVVYRELACLDLLGDFDDNESQALKLIGEALALLESRMNSIHGTQELSLYNTPILYDGTIGRPRYDIRREQLEFLLSKRFTVTAVAALLNVSVRTVRRRMEDNGLYVRSLYSTLSNDELDSVVISIQSRFGLCVTDR</sequence>